<protein>
    <submittedName>
        <fullName evidence="6">3',5'-cyclic-AMP phosphodiesterase</fullName>
        <ecNumber evidence="6">3.1.4.53</ecNumber>
    </submittedName>
</protein>
<dbReference type="Proteomes" id="UP000505210">
    <property type="component" value="Chromosome"/>
</dbReference>
<reference evidence="6 7" key="1">
    <citation type="submission" date="2020-05" db="EMBL/GenBank/DDBJ databases">
        <title>Complete genome sequence of of a novel Thermoleptolyngbya strain isolated from hot springs of Ganzi, Sichuan China.</title>
        <authorList>
            <person name="Tang J."/>
            <person name="Daroch M."/>
            <person name="Li L."/>
            <person name="Waleron K."/>
            <person name="Waleron M."/>
            <person name="Waleron M."/>
        </authorList>
    </citation>
    <scope>NUCLEOTIDE SEQUENCE [LARGE SCALE GENOMIC DNA]</scope>
    <source>
        <strain evidence="6 7">PKUAC-SCTA183</strain>
    </source>
</reference>
<dbReference type="CDD" id="cd07402">
    <property type="entry name" value="MPP_GpdQ"/>
    <property type="match status" value="1"/>
</dbReference>
<dbReference type="Gene3D" id="3.60.21.10">
    <property type="match status" value="1"/>
</dbReference>
<evidence type="ECO:0000259" key="5">
    <source>
        <dbReference type="Pfam" id="PF00149"/>
    </source>
</evidence>
<evidence type="ECO:0000256" key="2">
    <source>
        <dbReference type="ARBA" id="ARBA00022801"/>
    </source>
</evidence>
<dbReference type="InterPro" id="IPR029052">
    <property type="entry name" value="Metallo-depent_PP-like"/>
</dbReference>
<dbReference type="KEGG" id="theu:HPC62_01560"/>
<dbReference type="GO" id="GO:0046872">
    <property type="term" value="F:metal ion binding"/>
    <property type="evidence" value="ECO:0007669"/>
    <property type="project" value="UniProtKB-KW"/>
</dbReference>
<comment type="similarity">
    <text evidence="4">Belongs to the cyclic nucleotide phosphodiesterase class-III family.</text>
</comment>
<evidence type="ECO:0000256" key="1">
    <source>
        <dbReference type="ARBA" id="ARBA00022723"/>
    </source>
</evidence>
<accession>A0A6M8B2P5</accession>
<gene>
    <name evidence="6" type="primary">cpdA</name>
    <name evidence="6" type="ORF">HPC62_01560</name>
</gene>
<dbReference type="SUPFAM" id="SSF56300">
    <property type="entry name" value="Metallo-dependent phosphatases"/>
    <property type="match status" value="1"/>
</dbReference>
<sequence length="266" mass="29681">MPSSAGSPSAGLKIVQLTDTHLFADEQGEMKGCQTGRSLQTVLQAVAQRQPRPDLLLLTGDLSQDETEESYRVLLRLISPLGVPALWLPGNHDQAIALMEQVLSVFPASPQKCLQQGGWNLILLNSSQWNEVSGRLSDDSLRWLDTQLRQFAHLPTLVALHHPPLAVGSAWMDAIGLQNREDLFAVLDQHPQVKLVVFGHIHQEFDQMRQGVRYLGTPSTCVQFSPNIDEFSIDLTRQPGFREITLYPDGRYETQVVRAERQASLV</sequence>
<dbReference type="Pfam" id="PF00149">
    <property type="entry name" value="Metallophos"/>
    <property type="match status" value="1"/>
</dbReference>
<keyword evidence="1" id="KW-0479">Metal-binding</keyword>
<name>A0A6M8B2P5_9CYAN</name>
<dbReference type="EC" id="3.1.4.53" evidence="6"/>
<keyword evidence="2 6" id="KW-0378">Hydrolase</keyword>
<feature type="domain" description="Calcineurin-like phosphoesterase" evidence="5">
    <location>
        <begin position="12"/>
        <end position="203"/>
    </location>
</feature>
<dbReference type="NCBIfam" id="NF008359">
    <property type="entry name" value="PRK11148.1"/>
    <property type="match status" value="1"/>
</dbReference>
<dbReference type="RefSeq" id="WP_172353453.1">
    <property type="nucleotide sequence ID" value="NZ_CP053661.1"/>
</dbReference>
<dbReference type="InterPro" id="IPR004843">
    <property type="entry name" value="Calcineurin-like_PHP"/>
</dbReference>
<proteinExistence type="inferred from homology"/>
<dbReference type="PANTHER" id="PTHR42988">
    <property type="entry name" value="PHOSPHOHYDROLASE"/>
    <property type="match status" value="1"/>
</dbReference>
<dbReference type="EMBL" id="CP053661">
    <property type="protein sequence ID" value="QKD81034.1"/>
    <property type="molecule type" value="Genomic_DNA"/>
</dbReference>
<dbReference type="InterPro" id="IPR050884">
    <property type="entry name" value="CNP_phosphodiesterase-III"/>
</dbReference>
<evidence type="ECO:0000256" key="3">
    <source>
        <dbReference type="ARBA" id="ARBA00023004"/>
    </source>
</evidence>
<dbReference type="AlphaFoldDB" id="A0A6M8B2P5"/>
<dbReference type="GO" id="GO:0004115">
    <property type="term" value="F:3',5'-cyclic-AMP phosphodiesterase activity"/>
    <property type="evidence" value="ECO:0007669"/>
    <property type="project" value="UniProtKB-EC"/>
</dbReference>
<keyword evidence="7" id="KW-1185">Reference proteome</keyword>
<dbReference type="InterPro" id="IPR026575">
    <property type="entry name" value="GpdQ/CpdA-like"/>
</dbReference>
<evidence type="ECO:0000256" key="4">
    <source>
        <dbReference type="ARBA" id="ARBA00025742"/>
    </source>
</evidence>
<organism evidence="6 7">
    <name type="scientific">Thermoleptolyngbya sichuanensis A183</name>
    <dbReference type="NCBI Taxonomy" id="2737172"/>
    <lineage>
        <taxon>Bacteria</taxon>
        <taxon>Bacillati</taxon>
        <taxon>Cyanobacteriota</taxon>
        <taxon>Cyanophyceae</taxon>
        <taxon>Oculatellales</taxon>
        <taxon>Oculatellaceae</taxon>
        <taxon>Thermoleptolyngbya</taxon>
        <taxon>Thermoleptolyngbya sichuanensis</taxon>
    </lineage>
</organism>
<dbReference type="PANTHER" id="PTHR42988:SF2">
    <property type="entry name" value="CYCLIC NUCLEOTIDE PHOSPHODIESTERASE CBUA0032-RELATED"/>
    <property type="match status" value="1"/>
</dbReference>
<evidence type="ECO:0000313" key="6">
    <source>
        <dbReference type="EMBL" id="QKD81034.1"/>
    </source>
</evidence>
<keyword evidence="3" id="KW-0408">Iron</keyword>
<evidence type="ECO:0000313" key="7">
    <source>
        <dbReference type="Proteomes" id="UP000505210"/>
    </source>
</evidence>